<feature type="domain" description="ABC transporter" evidence="7">
    <location>
        <begin position="7"/>
        <end position="203"/>
    </location>
</feature>
<evidence type="ECO:0000313" key="8">
    <source>
        <dbReference type="EMBL" id="MBD5769854.1"/>
    </source>
</evidence>
<dbReference type="NCBIfam" id="TIGR01189">
    <property type="entry name" value="ccmA"/>
    <property type="match status" value="1"/>
</dbReference>
<dbReference type="NCBIfam" id="NF010061">
    <property type="entry name" value="PRK13538.1"/>
    <property type="match status" value="1"/>
</dbReference>
<reference evidence="8 9" key="1">
    <citation type="submission" date="2020-09" db="EMBL/GenBank/DDBJ databases">
        <title>Marinomonas sp. nov., isolated from the cysticercosis algae of Qingdao, China.</title>
        <authorList>
            <person name="Sun X."/>
        </authorList>
    </citation>
    <scope>NUCLEOTIDE SEQUENCE [LARGE SCALE GENOMIC DNA]</scope>
    <source>
        <strain evidence="8 9">SM2066</strain>
    </source>
</reference>
<dbReference type="InterPro" id="IPR005895">
    <property type="entry name" value="ABC_transptr_haem_export_CcmA"/>
</dbReference>
<keyword evidence="3" id="KW-0201">Cytochrome c-type biogenesis</keyword>
<evidence type="ECO:0000256" key="5">
    <source>
        <dbReference type="ARBA" id="ARBA00022967"/>
    </source>
</evidence>
<dbReference type="Pfam" id="PF00005">
    <property type="entry name" value="ABC_tran"/>
    <property type="match status" value="1"/>
</dbReference>
<dbReference type="InterPro" id="IPR027417">
    <property type="entry name" value="P-loop_NTPase"/>
</dbReference>
<name>A0ABR8NWI5_9GAMM</name>
<gene>
    <name evidence="8" type="primary">ccmA</name>
    <name evidence="8" type="ORF">IF202_02215</name>
</gene>
<keyword evidence="1" id="KW-0813">Transport</keyword>
<evidence type="ECO:0000313" key="9">
    <source>
        <dbReference type="Proteomes" id="UP000604161"/>
    </source>
</evidence>
<dbReference type="Proteomes" id="UP000604161">
    <property type="component" value="Unassembled WGS sequence"/>
</dbReference>
<dbReference type="PANTHER" id="PTHR43499">
    <property type="entry name" value="ABC TRANSPORTER I FAMILY MEMBER 1"/>
    <property type="match status" value="1"/>
</dbReference>
<evidence type="ECO:0000256" key="4">
    <source>
        <dbReference type="ARBA" id="ARBA00022840"/>
    </source>
</evidence>
<protein>
    <submittedName>
        <fullName evidence="8">Cytochrome c biogenesis heme-transporting ATPase CcmA</fullName>
    </submittedName>
</protein>
<keyword evidence="4" id="KW-0067">ATP-binding</keyword>
<keyword evidence="5" id="KW-1278">Translocase</keyword>
<dbReference type="Gene3D" id="3.40.50.300">
    <property type="entry name" value="P-loop containing nucleotide triphosphate hydrolases"/>
    <property type="match status" value="1"/>
</dbReference>
<dbReference type="PANTHER" id="PTHR43499:SF1">
    <property type="entry name" value="ABC TRANSPORTER I FAMILY MEMBER 1"/>
    <property type="match status" value="1"/>
</dbReference>
<dbReference type="RefSeq" id="WP_191593234.1">
    <property type="nucleotide sequence ID" value="NZ_JACYFC010000001.1"/>
</dbReference>
<keyword evidence="2" id="KW-0547">Nucleotide-binding</keyword>
<evidence type="ECO:0000256" key="3">
    <source>
        <dbReference type="ARBA" id="ARBA00022748"/>
    </source>
</evidence>
<evidence type="ECO:0000256" key="2">
    <source>
        <dbReference type="ARBA" id="ARBA00022741"/>
    </source>
</evidence>
<sequence>MQSPAFLTISDLWIERGERVLCKGLNFNVSVGEIVRVLGDNGAGKSSLLKVIAGVIPSLEGCIYYFGQDITQDHSRLQQDTLYIGHLSGVKNMLTVEENLRWHCPDVTTDKLHSTLSILGLLPLLSTSIKSLSAGQVRRVALSRLWIQRKKLWLLDEPFVSLDAEGVAILESHMKQHVVAGGVVILTTHQALTSIHSRDIDLLS</sequence>
<evidence type="ECO:0000256" key="1">
    <source>
        <dbReference type="ARBA" id="ARBA00022448"/>
    </source>
</evidence>
<dbReference type="PROSITE" id="PS50893">
    <property type="entry name" value="ABC_TRANSPORTER_2"/>
    <property type="match status" value="1"/>
</dbReference>
<comment type="caution">
    <text evidence="8">The sequence shown here is derived from an EMBL/GenBank/DDBJ whole genome shotgun (WGS) entry which is preliminary data.</text>
</comment>
<organism evidence="8 9">
    <name type="scientific">Marinomonas colpomeniae</name>
    <dbReference type="NCBI Taxonomy" id="2774408"/>
    <lineage>
        <taxon>Bacteria</taxon>
        <taxon>Pseudomonadati</taxon>
        <taxon>Pseudomonadota</taxon>
        <taxon>Gammaproteobacteria</taxon>
        <taxon>Oceanospirillales</taxon>
        <taxon>Oceanospirillaceae</taxon>
        <taxon>Marinomonas</taxon>
    </lineage>
</organism>
<evidence type="ECO:0000256" key="6">
    <source>
        <dbReference type="ARBA" id="ARBA00023136"/>
    </source>
</evidence>
<keyword evidence="6" id="KW-0472">Membrane</keyword>
<dbReference type="EMBL" id="JACYFC010000001">
    <property type="protein sequence ID" value="MBD5769854.1"/>
    <property type="molecule type" value="Genomic_DNA"/>
</dbReference>
<dbReference type="SUPFAM" id="SSF52540">
    <property type="entry name" value="P-loop containing nucleoside triphosphate hydrolases"/>
    <property type="match status" value="1"/>
</dbReference>
<evidence type="ECO:0000259" key="7">
    <source>
        <dbReference type="PROSITE" id="PS50893"/>
    </source>
</evidence>
<dbReference type="InterPro" id="IPR003593">
    <property type="entry name" value="AAA+_ATPase"/>
</dbReference>
<dbReference type="SMART" id="SM00382">
    <property type="entry name" value="AAA"/>
    <property type="match status" value="1"/>
</dbReference>
<proteinExistence type="predicted"/>
<dbReference type="InterPro" id="IPR003439">
    <property type="entry name" value="ABC_transporter-like_ATP-bd"/>
</dbReference>
<accession>A0ABR8NWI5</accession>
<keyword evidence="9" id="KW-1185">Reference proteome</keyword>